<dbReference type="EMBL" id="JARJCN010000068">
    <property type="protein sequence ID" value="KAJ7078131.1"/>
    <property type="molecule type" value="Genomic_DNA"/>
</dbReference>
<feature type="region of interest" description="Disordered" evidence="1">
    <location>
        <begin position="684"/>
        <end position="862"/>
    </location>
</feature>
<feature type="compositionally biased region" description="Low complexity" evidence="1">
    <location>
        <begin position="530"/>
        <end position="552"/>
    </location>
</feature>
<evidence type="ECO:0000256" key="1">
    <source>
        <dbReference type="SAM" id="MobiDB-lite"/>
    </source>
</evidence>
<feature type="compositionally biased region" description="Low complexity" evidence="1">
    <location>
        <begin position="618"/>
        <end position="636"/>
    </location>
</feature>
<feature type="region of interest" description="Disordered" evidence="1">
    <location>
        <begin position="19"/>
        <end position="56"/>
    </location>
</feature>
<evidence type="ECO:0000313" key="3">
    <source>
        <dbReference type="EMBL" id="KAJ7078131.1"/>
    </source>
</evidence>
<name>A0AAD6TSH9_9AGAR</name>
<feature type="chain" id="PRO_5041986295" evidence="2">
    <location>
        <begin position="19"/>
        <end position="880"/>
    </location>
</feature>
<feature type="compositionally biased region" description="Pro residues" evidence="1">
    <location>
        <begin position="19"/>
        <end position="49"/>
    </location>
</feature>
<gene>
    <name evidence="3" type="ORF">B0H15DRAFT_1025929</name>
</gene>
<organism evidence="3 4">
    <name type="scientific">Mycena belliarum</name>
    <dbReference type="NCBI Taxonomy" id="1033014"/>
    <lineage>
        <taxon>Eukaryota</taxon>
        <taxon>Fungi</taxon>
        <taxon>Dikarya</taxon>
        <taxon>Basidiomycota</taxon>
        <taxon>Agaricomycotina</taxon>
        <taxon>Agaricomycetes</taxon>
        <taxon>Agaricomycetidae</taxon>
        <taxon>Agaricales</taxon>
        <taxon>Marasmiineae</taxon>
        <taxon>Mycenaceae</taxon>
        <taxon>Mycena</taxon>
    </lineage>
</organism>
<dbReference type="AlphaFoldDB" id="A0AAD6TSH9"/>
<evidence type="ECO:0000256" key="2">
    <source>
        <dbReference type="SAM" id="SignalP"/>
    </source>
</evidence>
<feature type="signal peptide" evidence="2">
    <location>
        <begin position="1"/>
        <end position="18"/>
    </location>
</feature>
<keyword evidence="4" id="KW-1185">Reference proteome</keyword>
<proteinExistence type="predicted"/>
<feature type="compositionally biased region" description="Acidic residues" evidence="1">
    <location>
        <begin position="684"/>
        <end position="694"/>
    </location>
</feature>
<feature type="compositionally biased region" description="Basic and acidic residues" evidence="1">
    <location>
        <begin position="695"/>
        <end position="720"/>
    </location>
</feature>
<reference evidence="3" key="1">
    <citation type="submission" date="2023-03" db="EMBL/GenBank/DDBJ databases">
        <title>Massive genome expansion in bonnet fungi (Mycena s.s.) driven by repeated elements and novel gene families across ecological guilds.</title>
        <authorList>
            <consortium name="Lawrence Berkeley National Laboratory"/>
            <person name="Harder C.B."/>
            <person name="Miyauchi S."/>
            <person name="Viragh M."/>
            <person name="Kuo A."/>
            <person name="Thoen E."/>
            <person name="Andreopoulos B."/>
            <person name="Lu D."/>
            <person name="Skrede I."/>
            <person name="Drula E."/>
            <person name="Henrissat B."/>
            <person name="Morin E."/>
            <person name="Kohler A."/>
            <person name="Barry K."/>
            <person name="LaButti K."/>
            <person name="Morin E."/>
            <person name="Salamov A."/>
            <person name="Lipzen A."/>
            <person name="Mereny Z."/>
            <person name="Hegedus B."/>
            <person name="Baldrian P."/>
            <person name="Stursova M."/>
            <person name="Weitz H."/>
            <person name="Taylor A."/>
            <person name="Grigoriev I.V."/>
            <person name="Nagy L.G."/>
            <person name="Martin F."/>
            <person name="Kauserud H."/>
        </authorList>
    </citation>
    <scope>NUCLEOTIDE SEQUENCE</scope>
    <source>
        <strain evidence="3">CBHHK173m</strain>
    </source>
</reference>
<feature type="compositionally biased region" description="Basic residues" evidence="1">
    <location>
        <begin position="813"/>
        <end position="822"/>
    </location>
</feature>
<dbReference type="Proteomes" id="UP001222325">
    <property type="component" value="Unassembled WGS sequence"/>
</dbReference>
<accession>A0AAD6TSH9</accession>
<comment type="caution">
    <text evidence="3">The sequence shown here is derived from an EMBL/GenBank/DDBJ whole genome shotgun (WGS) entry which is preliminary data.</text>
</comment>
<feature type="region of interest" description="Disordered" evidence="1">
    <location>
        <begin position="529"/>
        <end position="559"/>
    </location>
</feature>
<feature type="compositionally biased region" description="Basic residues" evidence="1">
    <location>
        <begin position="758"/>
        <end position="778"/>
    </location>
</feature>
<feature type="region of interest" description="Disordered" evidence="1">
    <location>
        <begin position="578"/>
        <end position="639"/>
    </location>
</feature>
<feature type="compositionally biased region" description="Basic residues" evidence="1">
    <location>
        <begin position="842"/>
        <end position="860"/>
    </location>
</feature>
<keyword evidence="2" id="KW-0732">Signal</keyword>
<sequence length="880" mass="93880">MALECILCLPAALPLAAPRPPAQPPHARCPPPCDPPPEPQPALAPPPSAPQLSHPVTAPAVGQLGLVGRLRPREVRLLRGVASAVVLTHSNPTASPCAPCTRGDVHAPDAGAALINAYWMLGNDEGAQGRIGASLRGRARALALRFVFVRVYEGAFWELDAEERGGAGRAGGEEIGDGARSDTLRAESEHARRVLMALLPPFVVVPFRVRVLSCFIPSSRPSLRPSHSRASSVPRRSFPPPALRVLTLPFPGLPIPTFAPFALAPPPPCPAPFLSAFPLCVYRSHSDCWASFMRGAACPASAPSTFRTGGVAERARRVWVLLSPSVAVPRLRVPPIPVPISRRSRVLCSSDLPIIHFLILIRLALPSFLSSSVSSLRSLILYPSTLCPPHHYAVPLLRSVLCGMHDGEGEGAARRITVTTLHGRFPPYALGDPGEHGDVLERKEEREADAGQPLTRGHRPPQPEHLVLVLASPSTTCAPAFLPPLALDCTLPAVHPLVHPLVLRAPTSAPSLLAPPQIVLRMPVLAYPASSSSPRLSSRPPRSPRLSSPSSLFIPGEAGGRMGAPPFLARGRREMGERWVAGGGTRRVHPRRYPREECEAGGALRGAAPTYPTPARPPADADSAAATSGTSASTSPVEAAQTGLSAAEVHAAPFAAADLDADVEMNDIGDRWAARDCVRDACDDEGLGSEDGEAEGDHLPGRVDTAESGGRPEEVREDPQRVAPLVSGAKNYGGDSRTHTGMPRTLSGRQRSPGATRHTPRRRPHAHRCPRSCPRHASHTTPLVAAPPGSAPLRPAATHRAANKRLSSSGKRTTSRRRRRHLTQPLSTHVPRQRAHIPGPRAHLRTRHRDGNRASVRRRDKLFVVSESHADLLAPTPTPT</sequence>
<protein>
    <submittedName>
        <fullName evidence="3">Uncharacterized protein</fullName>
    </submittedName>
</protein>
<evidence type="ECO:0000313" key="4">
    <source>
        <dbReference type="Proteomes" id="UP001222325"/>
    </source>
</evidence>